<dbReference type="GO" id="GO:0006284">
    <property type="term" value="P:base-excision repair"/>
    <property type="evidence" value="ECO:0007669"/>
    <property type="project" value="InterPro"/>
</dbReference>
<reference evidence="3" key="1">
    <citation type="journal article" date="2023" name="Plant J.">
        <title>The genome of the king protea, Protea cynaroides.</title>
        <authorList>
            <person name="Chang J."/>
            <person name="Duong T.A."/>
            <person name="Schoeman C."/>
            <person name="Ma X."/>
            <person name="Roodt D."/>
            <person name="Barker N."/>
            <person name="Li Z."/>
            <person name="Van de Peer Y."/>
            <person name="Mizrachi E."/>
        </authorList>
    </citation>
    <scope>NUCLEOTIDE SEQUENCE</scope>
    <source>
        <tissue evidence="3">Young leaves</tissue>
    </source>
</reference>
<comment type="caution">
    <text evidence="3">The sequence shown here is derived from an EMBL/GenBank/DDBJ whole genome shotgun (WGS) entry which is preliminary data.</text>
</comment>
<evidence type="ECO:0000313" key="3">
    <source>
        <dbReference type="EMBL" id="KAJ4972608.1"/>
    </source>
</evidence>
<dbReference type="InterPro" id="IPR023170">
    <property type="entry name" value="HhH_base_excis_C"/>
</dbReference>
<dbReference type="Gene3D" id="1.10.1670.10">
    <property type="entry name" value="Helix-hairpin-Helix base-excision DNA repair enzymes (C-terminal)"/>
    <property type="match status" value="1"/>
</dbReference>
<dbReference type="Pfam" id="PF00730">
    <property type="entry name" value="HhH-GPD"/>
    <property type="match status" value="1"/>
</dbReference>
<evidence type="ECO:0000259" key="2">
    <source>
        <dbReference type="SMART" id="SM00478"/>
    </source>
</evidence>
<dbReference type="PANTHER" id="PTHR47203:SF1">
    <property type="entry name" value="HYPOTHETICAL BASE EXCISION DNA REPAIR PROTEIN (EUROFUNG)"/>
    <property type="match status" value="1"/>
</dbReference>
<evidence type="ECO:0000313" key="4">
    <source>
        <dbReference type="Proteomes" id="UP001141806"/>
    </source>
</evidence>
<accession>A0A9Q0KL23</accession>
<dbReference type="Gene3D" id="1.10.340.30">
    <property type="entry name" value="Hypothetical protein, domain 2"/>
    <property type="match status" value="1"/>
</dbReference>
<dbReference type="CDD" id="cd00056">
    <property type="entry name" value="ENDO3c"/>
    <property type="match status" value="1"/>
</dbReference>
<dbReference type="InterPro" id="IPR003265">
    <property type="entry name" value="HhH-GPD_domain"/>
</dbReference>
<dbReference type="AlphaFoldDB" id="A0A9Q0KL23"/>
<feature type="compositionally biased region" description="Polar residues" evidence="1">
    <location>
        <begin position="29"/>
        <end position="42"/>
    </location>
</feature>
<feature type="region of interest" description="Disordered" evidence="1">
    <location>
        <begin position="72"/>
        <end position="112"/>
    </location>
</feature>
<dbReference type="SMART" id="SM00478">
    <property type="entry name" value="ENDO3c"/>
    <property type="match status" value="1"/>
</dbReference>
<organism evidence="3 4">
    <name type="scientific">Protea cynaroides</name>
    <dbReference type="NCBI Taxonomy" id="273540"/>
    <lineage>
        <taxon>Eukaryota</taxon>
        <taxon>Viridiplantae</taxon>
        <taxon>Streptophyta</taxon>
        <taxon>Embryophyta</taxon>
        <taxon>Tracheophyta</taxon>
        <taxon>Spermatophyta</taxon>
        <taxon>Magnoliopsida</taxon>
        <taxon>Proteales</taxon>
        <taxon>Proteaceae</taxon>
        <taxon>Protea</taxon>
    </lineage>
</organism>
<dbReference type="Proteomes" id="UP001141806">
    <property type="component" value="Unassembled WGS sequence"/>
</dbReference>
<dbReference type="EMBL" id="JAMYWD010000004">
    <property type="protein sequence ID" value="KAJ4972608.1"/>
    <property type="molecule type" value="Genomic_DNA"/>
</dbReference>
<dbReference type="InterPro" id="IPR011257">
    <property type="entry name" value="DNA_glycosylase"/>
</dbReference>
<feature type="domain" description="HhH-GPD" evidence="2">
    <location>
        <begin position="123"/>
        <end position="280"/>
    </location>
</feature>
<keyword evidence="4" id="KW-1185">Reference proteome</keyword>
<dbReference type="PANTHER" id="PTHR47203">
    <property type="match status" value="1"/>
</dbReference>
<dbReference type="SUPFAM" id="SSF48150">
    <property type="entry name" value="DNA-glycosylase"/>
    <property type="match status" value="1"/>
</dbReference>
<name>A0A9Q0KL23_9MAGN</name>
<evidence type="ECO:0000256" key="1">
    <source>
        <dbReference type="SAM" id="MobiDB-lite"/>
    </source>
</evidence>
<gene>
    <name evidence="3" type="ORF">NE237_005782</name>
</gene>
<protein>
    <recommendedName>
        <fullName evidence="2">HhH-GPD domain-containing protein</fullName>
    </recommendedName>
</protein>
<dbReference type="GO" id="GO:0016787">
    <property type="term" value="F:hydrolase activity"/>
    <property type="evidence" value="ECO:0007669"/>
    <property type="project" value="UniProtKB-ARBA"/>
</dbReference>
<feature type="region of interest" description="Disordered" evidence="1">
    <location>
        <begin position="1"/>
        <end position="46"/>
    </location>
</feature>
<sequence>MMRSRKRKLQLPNPSPVKSEIVENKDNVASESMNGPYSTHTRPTSEECRAVRDDLLALHGFPPEFAKYLSKRRKVNHNSSTDAVGSPSSFPPSPLLPSVKSEPREDGEDETESLLDGLVSTILSQNTTDANSTRAFASLKRAFPTWEDVHAAESKCIENAIKCGGLAGRKASCIKNLLTTLLEKNGKICLEYLRDMSVDEIKAELCRFKGIGSKTVACVLMFHLQQDDFPVDTHVFRITKAMGWVPVQADRGKAYLHLNKRIPNELKFDLNCLFVTHGKICQMCGKKVANQQRASCGQPCPLSKYYCSTDLK</sequence>
<dbReference type="OrthoDB" id="5607at2759"/>
<proteinExistence type="predicted"/>
<dbReference type="GO" id="GO:0140097">
    <property type="term" value="F:catalytic activity, acting on DNA"/>
    <property type="evidence" value="ECO:0007669"/>
    <property type="project" value="UniProtKB-ARBA"/>
</dbReference>